<dbReference type="SUPFAM" id="SSF53474">
    <property type="entry name" value="alpha/beta-Hydrolases"/>
    <property type="match status" value="1"/>
</dbReference>
<gene>
    <name evidence="4" type="ORF">LTR62_005631</name>
</gene>
<evidence type="ECO:0000313" key="5">
    <source>
        <dbReference type="Proteomes" id="UP001310890"/>
    </source>
</evidence>
<dbReference type="InterPro" id="IPR056884">
    <property type="entry name" value="NPHP3-like_N"/>
</dbReference>
<evidence type="ECO:0000256" key="1">
    <source>
        <dbReference type="ARBA" id="ARBA00022737"/>
    </source>
</evidence>
<organism evidence="4 5">
    <name type="scientific">Meristemomyces frigidus</name>
    <dbReference type="NCBI Taxonomy" id="1508187"/>
    <lineage>
        <taxon>Eukaryota</taxon>
        <taxon>Fungi</taxon>
        <taxon>Dikarya</taxon>
        <taxon>Ascomycota</taxon>
        <taxon>Pezizomycotina</taxon>
        <taxon>Dothideomycetes</taxon>
        <taxon>Dothideomycetidae</taxon>
        <taxon>Mycosphaerellales</taxon>
        <taxon>Teratosphaeriaceae</taxon>
        <taxon>Meristemomyces</taxon>
    </lineage>
</organism>
<keyword evidence="1" id="KW-0677">Repeat</keyword>
<dbReference type="Gene3D" id="3.40.50.300">
    <property type="entry name" value="P-loop containing nucleotide triphosphate hydrolases"/>
    <property type="match status" value="1"/>
</dbReference>
<dbReference type="SUPFAM" id="SSF48403">
    <property type="entry name" value="Ankyrin repeat"/>
    <property type="match status" value="1"/>
</dbReference>
<evidence type="ECO:0000313" key="4">
    <source>
        <dbReference type="EMBL" id="KAK5110754.1"/>
    </source>
</evidence>
<dbReference type="PANTHER" id="PTHR10039">
    <property type="entry name" value="AMELOGENIN"/>
    <property type="match status" value="1"/>
</dbReference>
<dbReference type="SUPFAM" id="SSF52540">
    <property type="entry name" value="P-loop containing nucleoside triphosphate hydrolases"/>
    <property type="match status" value="1"/>
</dbReference>
<name>A0AAN7TKQ5_9PEZI</name>
<dbReference type="Gene3D" id="3.40.50.1820">
    <property type="entry name" value="alpha/beta hydrolase"/>
    <property type="match status" value="1"/>
</dbReference>
<dbReference type="PANTHER" id="PTHR10039:SF14">
    <property type="entry name" value="NACHT DOMAIN-CONTAINING PROTEIN"/>
    <property type="match status" value="1"/>
</dbReference>
<dbReference type="Proteomes" id="UP001310890">
    <property type="component" value="Unassembled WGS sequence"/>
</dbReference>
<dbReference type="PROSITE" id="PS50088">
    <property type="entry name" value="ANK_REPEAT"/>
    <property type="match status" value="1"/>
</dbReference>
<dbReference type="Pfam" id="PF24883">
    <property type="entry name" value="NPHP3_N"/>
    <property type="match status" value="1"/>
</dbReference>
<dbReference type="InterPro" id="IPR027417">
    <property type="entry name" value="P-loop_NTPase"/>
</dbReference>
<dbReference type="InterPro" id="IPR002110">
    <property type="entry name" value="Ankyrin_rpt"/>
</dbReference>
<evidence type="ECO:0000256" key="2">
    <source>
        <dbReference type="PROSITE-ProRule" id="PRU00023"/>
    </source>
</evidence>
<dbReference type="Pfam" id="PF12796">
    <property type="entry name" value="Ank_2"/>
    <property type="match status" value="1"/>
</dbReference>
<feature type="repeat" description="ANK" evidence="2">
    <location>
        <begin position="1084"/>
        <end position="1119"/>
    </location>
</feature>
<dbReference type="InterPro" id="IPR029058">
    <property type="entry name" value="AB_hydrolase_fold"/>
</dbReference>
<reference evidence="4" key="1">
    <citation type="submission" date="2023-08" db="EMBL/GenBank/DDBJ databases">
        <title>Black Yeasts Isolated from many extreme environments.</title>
        <authorList>
            <person name="Coleine C."/>
            <person name="Stajich J.E."/>
            <person name="Selbmann L."/>
        </authorList>
    </citation>
    <scope>NUCLEOTIDE SEQUENCE</scope>
    <source>
        <strain evidence="4">CCFEE 5401</strain>
    </source>
</reference>
<dbReference type="InterPro" id="IPR036770">
    <property type="entry name" value="Ankyrin_rpt-contain_sf"/>
</dbReference>
<proteinExistence type="predicted"/>
<sequence>MPGSYHNPPPHDPRRHASRGARRVDWLIDFVPLDFPVANVFKYGHNANWFLRAPNTGPKQAAQFLLDELRAQKSVSHYFCITLAALTSLKHRPVILIGHSYGGIIVKEVAQALQFLIDNLFANQRQAICMACHDYQDIWPRLRGIIFFGTPHQGSRQSAVATALALLTSFFFASSTTLTTYLTYNGEQLTDLDRRFWKVWHGGIRLWSLLETMPTYFLGFFPVGLVVEKNAATVAMGQYREVWTNHSGLNKYTSNQSELYKYLKQAIQDIADSVQASAPPGTRGLSPGTGILKRIGDHTSLGPAITAFQTPSITSIISRHLTMTDGTGNTRPFLSHGRPASADHTQFQSIEIADFYTYDYQRDLKTMKDRVCAGTCAWITSTSDYLWWLRAGPSKLLWLTGDPGLGKSCLMTHIITCLSSSTKQEVSTGMTEAAVLYSFCREQVNHTGSFVLSTALHQLLLEYPETRKVANDWDKERVISGRPAAPGKLRPMNTLWRMLCDVVDASHLPRVYLLIDGLDECDRQSQDDLMELFLSRSDKLNILVSSQPSEQRRIYMLRKHGSEHSRSLYRHFDANKSYLVVNDALGLFIDIEVKLLAEAKRWTVDELQSITAQLLKRRNGLFLPIDLTIRQLEKVGHSVDIVQLDAIFDDLEGLDSRYSKMIEDVPRVLRQKPSRVLEFMLYTLRPLTLTELAVACHFLEDGKLLTATSGSPSLLNRVERLRRHLAIYGPIFRVVPPNNVVEFYHLSAKTFLLQRAPPKDKTYYPFIVAEHQAQMDIASACLAFLITRSGEAYPEKWNDNYAARASIPRGVLLHGYAMAYWHVHVRRAIQFATELSLDQSELAYKLEKLRLITRDESRSVFARKVLKGLGRDGEELIPALISRLEFYTWLNHTAIVDTILGPRNTGQDTSLVKCMVPIIHVRDAFKQAARSGHGAIFESLLGVVQSRSLGLQTIQPGISELLFPLFSNADATRDGVLVEAVRGGNVRIFRVLMGFYSAAPAEVATAIRLAIKRGDNDLLGEFANHKKALCVADSGGRTALHYLAPGLIKDKLSDLRSPVDMELYMDAVQFLVDADLNLQKKDVYGNTPLHYICLDKEQCTTLMVRKYMELGADPTAQNNLGQTVVHYAAYRGSHGAVLELLDAPFPRAALTSSHGGLTPLHWAMQRGFDLGPGGYKDYKSGTNAQHIVTELLCRGADFGAVSRWGRSPLTIARENPTIWGDISSLTVRLEGGHVSSGADLVGYFIKEEYDKQYELARSRFPIEEVLDSSESSPVHESSLGDEYTRDIGLRRQRGWRAR</sequence>
<dbReference type="Gene3D" id="1.25.40.20">
    <property type="entry name" value="Ankyrin repeat-containing domain"/>
    <property type="match status" value="1"/>
</dbReference>
<dbReference type="SMART" id="SM00248">
    <property type="entry name" value="ANK"/>
    <property type="match status" value="5"/>
</dbReference>
<evidence type="ECO:0000259" key="3">
    <source>
        <dbReference type="Pfam" id="PF24883"/>
    </source>
</evidence>
<feature type="domain" description="Nephrocystin 3-like N-terminal" evidence="3">
    <location>
        <begin position="374"/>
        <end position="546"/>
    </location>
</feature>
<protein>
    <recommendedName>
        <fullName evidence="3">Nephrocystin 3-like N-terminal domain-containing protein</fullName>
    </recommendedName>
</protein>
<accession>A0AAN7TKQ5</accession>
<dbReference type="EMBL" id="JAVRRL010000046">
    <property type="protein sequence ID" value="KAK5110754.1"/>
    <property type="molecule type" value="Genomic_DNA"/>
</dbReference>
<keyword evidence="2" id="KW-0040">ANK repeat</keyword>
<comment type="caution">
    <text evidence="4">The sequence shown here is derived from an EMBL/GenBank/DDBJ whole genome shotgun (WGS) entry which is preliminary data.</text>
</comment>